<keyword evidence="1" id="KW-1133">Transmembrane helix</keyword>
<feature type="transmembrane region" description="Helical" evidence="1">
    <location>
        <begin position="198"/>
        <end position="217"/>
    </location>
</feature>
<name>A0A382PA77_9ZZZZ</name>
<evidence type="ECO:0000313" key="2">
    <source>
        <dbReference type="EMBL" id="SVC70314.1"/>
    </source>
</evidence>
<gene>
    <name evidence="2" type="ORF">METZ01_LOCUS323168</name>
</gene>
<dbReference type="EMBL" id="UINC01105982">
    <property type="protein sequence ID" value="SVC70314.1"/>
    <property type="molecule type" value="Genomic_DNA"/>
</dbReference>
<organism evidence="2">
    <name type="scientific">marine metagenome</name>
    <dbReference type="NCBI Taxonomy" id="408172"/>
    <lineage>
        <taxon>unclassified sequences</taxon>
        <taxon>metagenomes</taxon>
        <taxon>ecological metagenomes</taxon>
    </lineage>
</organism>
<feature type="non-terminal residue" evidence="2">
    <location>
        <position position="344"/>
    </location>
</feature>
<dbReference type="AlphaFoldDB" id="A0A382PA77"/>
<feature type="transmembrane region" description="Helical" evidence="1">
    <location>
        <begin position="147"/>
        <end position="168"/>
    </location>
</feature>
<accession>A0A382PA77</accession>
<keyword evidence="1" id="KW-0812">Transmembrane</keyword>
<feature type="transmembrane region" description="Helical" evidence="1">
    <location>
        <begin position="229"/>
        <end position="251"/>
    </location>
</feature>
<feature type="transmembrane region" description="Helical" evidence="1">
    <location>
        <begin position="257"/>
        <end position="280"/>
    </location>
</feature>
<sequence>MPLDKARDGRINILEKNGTNTVFFLDTVGTDTELLGNRFCSWVNQKIGTSEEKEKKENQQYEEGVQDQLWAEANLEEFKPLESKEEEEKSEGEARLSGPEYDYLLQVYGIDDRDQELIERIREKYKAPEYEAPPLIAKIVYPPYPNYLSFLTFILYCLGFLVVILYAYRSEGADGEYYGQVWDNPAILSVNSITIGYVQLYLFAAASSLILGLYLFYKNSGRELERTPPILDIPGAFAALLLFIIIPILYFFTDVSLTIPCCTTLFLLVIILSLEMNLTLPDRGAIVRKEEEEELKKRRWFDACKHEDRSEYYEATRIWMSLGENEQILRVDGLVLEYKYVGVH</sequence>
<protein>
    <submittedName>
        <fullName evidence="2">Uncharacterized protein</fullName>
    </submittedName>
</protein>
<proteinExistence type="predicted"/>
<evidence type="ECO:0000256" key="1">
    <source>
        <dbReference type="SAM" id="Phobius"/>
    </source>
</evidence>
<keyword evidence="1" id="KW-0472">Membrane</keyword>
<reference evidence="2" key="1">
    <citation type="submission" date="2018-05" db="EMBL/GenBank/DDBJ databases">
        <authorList>
            <person name="Lanie J.A."/>
            <person name="Ng W.-L."/>
            <person name="Kazmierczak K.M."/>
            <person name="Andrzejewski T.M."/>
            <person name="Davidsen T.M."/>
            <person name="Wayne K.J."/>
            <person name="Tettelin H."/>
            <person name="Glass J.I."/>
            <person name="Rusch D."/>
            <person name="Podicherti R."/>
            <person name="Tsui H.-C.T."/>
            <person name="Winkler M.E."/>
        </authorList>
    </citation>
    <scope>NUCLEOTIDE SEQUENCE</scope>
</reference>